<accession>A0A8J1UJK0</accession>
<keyword evidence="2 6" id="KW-0812">Transmembrane</keyword>
<feature type="compositionally biased region" description="Gly residues" evidence="5">
    <location>
        <begin position="395"/>
        <end position="419"/>
    </location>
</feature>
<dbReference type="SUPFAM" id="SSF48652">
    <property type="entry name" value="Tetraspanin"/>
    <property type="match status" value="1"/>
</dbReference>
<evidence type="ECO:0000313" key="7">
    <source>
        <dbReference type="EMBL" id="CAH1793003.1"/>
    </source>
</evidence>
<evidence type="ECO:0000256" key="5">
    <source>
        <dbReference type="SAM" id="MobiDB-lite"/>
    </source>
</evidence>
<evidence type="ECO:0000256" key="2">
    <source>
        <dbReference type="ARBA" id="ARBA00022692"/>
    </source>
</evidence>
<dbReference type="GO" id="GO:0005886">
    <property type="term" value="C:plasma membrane"/>
    <property type="evidence" value="ECO:0007669"/>
    <property type="project" value="TreeGrafter"/>
</dbReference>
<evidence type="ECO:0000313" key="8">
    <source>
        <dbReference type="Proteomes" id="UP000749559"/>
    </source>
</evidence>
<dbReference type="PRINTS" id="PR00218">
    <property type="entry name" value="PERIPHERNRDS"/>
</dbReference>
<keyword evidence="4 6" id="KW-0472">Membrane</keyword>
<feature type="compositionally biased region" description="Low complexity" evidence="5">
    <location>
        <begin position="379"/>
        <end position="392"/>
    </location>
</feature>
<name>A0A8J1UJK0_OWEFU</name>
<feature type="transmembrane region" description="Helical" evidence="6">
    <location>
        <begin position="60"/>
        <end position="79"/>
    </location>
</feature>
<feature type="transmembrane region" description="Helical" evidence="6">
    <location>
        <begin position="99"/>
        <end position="121"/>
    </location>
</feature>
<organism evidence="7 8">
    <name type="scientific">Owenia fusiformis</name>
    <name type="common">Polychaete worm</name>
    <dbReference type="NCBI Taxonomy" id="6347"/>
    <lineage>
        <taxon>Eukaryota</taxon>
        <taxon>Metazoa</taxon>
        <taxon>Spiralia</taxon>
        <taxon>Lophotrochozoa</taxon>
        <taxon>Annelida</taxon>
        <taxon>Polychaeta</taxon>
        <taxon>Sedentaria</taxon>
        <taxon>Canalipalpata</taxon>
        <taxon>Sabellida</taxon>
        <taxon>Oweniida</taxon>
        <taxon>Oweniidae</taxon>
        <taxon>Owenia</taxon>
    </lineage>
</organism>
<feature type="compositionally biased region" description="Basic and acidic residues" evidence="5">
    <location>
        <begin position="447"/>
        <end position="544"/>
    </location>
</feature>
<sequence length="603" mass="67395">MAVLAILFTEKGRQTLGQVAAGFHALLAVFGVAVVLMGVYLGSKIEVRINILVDYDHYNLLPHMLISVGSILIFLHIIGAKICYDCGFYDTRSRFESVMVLYMVIMLTFQIIIISAGSMCFSHTHMLRHSFNHGIMKSSKNYKNSLQVKRTIDTLNLEYKCCGVGNYTDWFKISWINNEFLDLDSTRVLEKMKNNQYYTDDVPFSCCDPSSPRACIHHGVHSFNRHPNYNQTEVTLYKKGCSIQIMLFFERILSGFGGGLFSSLIAEWIVLILMRYLQSSILMAREWGEAKCRSPGYLCAQCPCGCCDGGHTDLEKPENVEVESPYDQKIDREAEIGNSDDEDGEFDDFGYDNDEDYDGYENPMQREYPRGPSQDQQDHQPQQQADAYPGDTGDTDGGMFGGMEDMGGWGAGGGGGGRGADPKPDQGGGGGGGGAEGNDPQTSGQSKDQKQADKQSKKDQKQADKHAKKDQKQADKQAKKEQKQTSKQDKKEQKQTEKQAKKDKKQTDKNAKKDKTQTDKQAKKGKKQTDNKAKKGKKSGDAKAKKEKKGKKKGGKTDKKSKKGAKKSKPKKAKKPQKSKKAKKPKKPKKAKKKKAKKRRKRK</sequence>
<proteinExistence type="predicted"/>
<dbReference type="Pfam" id="PF00335">
    <property type="entry name" value="Tetraspanin"/>
    <property type="match status" value="1"/>
</dbReference>
<dbReference type="Proteomes" id="UP000749559">
    <property type="component" value="Unassembled WGS sequence"/>
</dbReference>
<comment type="subcellular location">
    <subcellularLocation>
        <location evidence="1">Membrane</location>
        <topology evidence="1">Multi-pass membrane protein</topology>
    </subcellularLocation>
</comment>
<evidence type="ECO:0000256" key="6">
    <source>
        <dbReference type="SAM" id="Phobius"/>
    </source>
</evidence>
<feature type="compositionally biased region" description="Acidic residues" evidence="5">
    <location>
        <begin position="338"/>
        <end position="359"/>
    </location>
</feature>
<dbReference type="EMBL" id="CAIIXF020000008">
    <property type="protein sequence ID" value="CAH1793003.1"/>
    <property type="molecule type" value="Genomic_DNA"/>
</dbReference>
<dbReference type="GO" id="GO:0007601">
    <property type="term" value="P:visual perception"/>
    <property type="evidence" value="ECO:0007669"/>
    <property type="project" value="InterPro"/>
</dbReference>
<dbReference type="InterPro" id="IPR018499">
    <property type="entry name" value="Tetraspanin/Peripherin"/>
</dbReference>
<feature type="compositionally biased region" description="Basic residues" evidence="5">
    <location>
        <begin position="545"/>
        <end position="603"/>
    </location>
</feature>
<keyword evidence="3 6" id="KW-1133">Transmembrane helix</keyword>
<feature type="compositionally biased region" description="Gly residues" evidence="5">
    <location>
        <begin position="426"/>
        <end position="436"/>
    </location>
</feature>
<dbReference type="PANTHER" id="PTHR19282:SF551">
    <property type="entry name" value="RE08073P-RELATED"/>
    <property type="match status" value="1"/>
</dbReference>
<feature type="transmembrane region" description="Helical" evidence="6">
    <location>
        <begin position="20"/>
        <end position="40"/>
    </location>
</feature>
<gene>
    <name evidence="7" type="ORF">OFUS_LOCUS17907</name>
</gene>
<dbReference type="OrthoDB" id="9836210at2759"/>
<protein>
    <submittedName>
        <fullName evidence="7">Uncharacterized protein</fullName>
    </submittedName>
</protein>
<keyword evidence="8" id="KW-1185">Reference proteome</keyword>
<evidence type="ECO:0000256" key="4">
    <source>
        <dbReference type="ARBA" id="ARBA00023136"/>
    </source>
</evidence>
<dbReference type="Gene3D" id="1.10.1450.10">
    <property type="entry name" value="Tetraspanin"/>
    <property type="match status" value="1"/>
</dbReference>
<evidence type="ECO:0000256" key="1">
    <source>
        <dbReference type="ARBA" id="ARBA00004141"/>
    </source>
</evidence>
<evidence type="ECO:0000256" key="3">
    <source>
        <dbReference type="ARBA" id="ARBA00022989"/>
    </source>
</evidence>
<dbReference type="InterPro" id="IPR008952">
    <property type="entry name" value="Tetraspanin_EC2_sf"/>
</dbReference>
<feature type="region of interest" description="Disordered" evidence="5">
    <location>
        <begin position="316"/>
        <end position="603"/>
    </location>
</feature>
<dbReference type="AlphaFoldDB" id="A0A8J1UJK0"/>
<feature type="compositionally biased region" description="Basic and acidic residues" evidence="5">
    <location>
        <begin position="326"/>
        <end position="335"/>
    </location>
</feature>
<feature type="transmembrane region" description="Helical" evidence="6">
    <location>
        <begin position="252"/>
        <end position="277"/>
    </location>
</feature>
<dbReference type="InterPro" id="IPR000830">
    <property type="entry name" value="Peripherin/rom-1"/>
</dbReference>
<comment type="caution">
    <text evidence="7">The sequence shown here is derived from an EMBL/GenBank/DDBJ whole genome shotgun (WGS) entry which is preliminary data.</text>
</comment>
<reference evidence="7" key="1">
    <citation type="submission" date="2022-03" db="EMBL/GenBank/DDBJ databases">
        <authorList>
            <person name="Martin C."/>
        </authorList>
    </citation>
    <scope>NUCLEOTIDE SEQUENCE</scope>
</reference>
<dbReference type="PANTHER" id="PTHR19282">
    <property type="entry name" value="TETRASPANIN"/>
    <property type="match status" value="1"/>
</dbReference>